<accession>A0A813ED17</accession>
<name>A0A813ED17_POLGL</name>
<evidence type="ECO:0000256" key="6">
    <source>
        <dbReference type="ARBA" id="ARBA00023136"/>
    </source>
</evidence>
<evidence type="ECO:0000256" key="5">
    <source>
        <dbReference type="ARBA" id="ARBA00023065"/>
    </source>
</evidence>
<keyword evidence="2" id="KW-0813">Transport</keyword>
<dbReference type="Proteomes" id="UP000654075">
    <property type="component" value="Unassembled WGS sequence"/>
</dbReference>
<dbReference type="GO" id="GO:0012505">
    <property type="term" value="C:endomembrane system"/>
    <property type="evidence" value="ECO:0007669"/>
    <property type="project" value="UniProtKB-SubCell"/>
</dbReference>
<evidence type="ECO:0000313" key="9">
    <source>
        <dbReference type="EMBL" id="CAE8595502.1"/>
    </source>
</evidence>
<dbReference type="PRINTS" id="PR01259">
    <property type="entry name" value="NACAEXCHNGR"/>
</dbReference>
<comment type="caution">
    <text evidence="9">The sequence shown here is derived from an EMBL/GenBank/DDBJ whole genome shotgun (WGS) entry which is preliminary data.</text>
</comment>
<comment type="subcellular location">
    <subcellularLocation>
        <location evidence="1">Endomembrane system</location>
        <topology evidence="1">Multi-pass membrane protein</topology>
    </subcellularLocation>
</comment>
<evidence type="ECO:0000313" key="11">
    <source>
        <dbReference type="Proteomes" id="UP000654075"/>
    </source>
</evidence>
<keyword evidence="11" id="KW-1185">Reference proteome</keyword>
<evidence type="ECO:0000256" key="4">
    <source>
        <dbReference type="ARBA" id="ARBA00022989"/>
    </source>
</evidence>
<dbReference type="InterPro" id="IPR044880">
    <property type="entry name" value="NCX_ion-bd_dom_sf"/>
</dbReference>
<feature type="domain" description="Sodium/calcium exchanger membrane region" evidence="8">
    <location>
        <begin position="3"/>
        <end position="161"/>
    </location>
</feature>
<dbReference type="EMBL" id="CAJNNV010007893">
    <property type="protein sequence ID" value="CAE8595502.1"/>
    <property type="molecule type" value="Genomic_DNA"/>
</dbReference>
<dbReference type="PANTHER" id="PTHR11878">
    <property type="entry name" value="SODIUM/CALCIUM EXCHANGER"/>
    <property type="match status" value="1"/>
</dbReference>
<organism evidence="9 11">
    <name type="scientific">Polarella glacialis</name>
    <name type="common">Dinoflagellate</name>
    <dbReference type="NCBI Taxonomy" id="89957"/>
    <lineage>
        <taxon>Eukaryota</taxon>
        <taxon>Sar</taxon>
        <taxon>Alveolata</taxon>
        <taxon>Dinophyceae</taxon>
        <taxon>Suessiales</taxon>
        <taxon>Suessiaceae</taxon>
        <taxon>Polarella</taxon>
    </lineage>
</organism>
<dbReference type="GO" id="GO:0016020">
    <property type="term" value="C:membrane"/>
    <property type="evidence" value="ECO:0007669"/>
    <property type="project" value="InterPro"/>
</dbReference>
<evidence type="ECO:0000256" key="1">
    <source>
        <dbReference type="ARBA" id="ARBA00004127"/>
    </source>
</evidence>
<dbReference type="OrthoDB" id="431243at2759"/>
<dbReference type="AlphaFoldDB" id="A0A813ED17"/>
<evidence type="ECO:0000259" key="8">
    <source>
        <dbReference type="Pfam" id="PF01699"/>
    </source>
</evidence>
<evidence type="ECO:0000256" key="7">
    <source>
        <dbReference type="SAM" id="Phobius"/>
    </source>
</evidence>
<gene>
    <name evidence="9" type="ORF">PGLA1383_LOCUS14012</name>
    <name evidence="10" type="ORF">PGLA1383_LOCUS33160</name>
</gene>
<proteinExistence type="predicted"/>
<keyword evidence="5" id="KW-0406">Ion transport</keyword>
<keyword evidence="6 7" id="KW-0472">Membrane</keyword>
<dbReference type="Pfam" id="PF01699">
    <property type="entry name" value="Na_Ca_ex"/>
    <property type="match status" value="1"/>
</dbReference>
<dbReference type="InterPro" id="IPR004836">
    <property type="entry name" value="Na_Ca_Ex"/>
</dbReference>
<evidence type="ECO:0000256" key="2">
    <source>
        <dbReference type="ARBA" id="ARBA00022448"/>
    </source>
</evidence>
<protein>
    <recommendedName>
        <fullName evidence="8">Sodium/calcium exchanger membrane region domain-containing protein</fullName>
    </recommendedName>
</protein>
<keyword evidence="3 7" id="KW-0812">Transmembrane</keyword>
<dbReference type="Gene3D" id="1.20.1420.30">
    <property type="entry name" value="NCX, central ion-binding region"/>
    <property type="match status" value="1"/>
</dbReference>
<feature type="transmembrane region" description="Helical" evidence="7">
    <location>
        <begin position="140"/>
        <end position="160"/>
    </location>
</feature>
<dbReference type="GO" id="GO:0005432">
    <property type="term" value="F:calcium:sodium antiporter activity"/>
    <property type="evidence" value="ECO:0007669"/>
    <property type="project" value="InterPro"/>
</dbReference>
<dbReference type="InterPro" id="IPR004837">
    <property type="entry name" value="NaCa_Exmemb"/>
</dbReference>
<evidence type="ECO:0000313" key="10">
    <source>
        <dbReference type="EMBL" id="CAE8615444.1"/>
    </source>
</evidence>
<sequence length="173" mass="18082">ALAGCIIGIPDEITAISLVALGTSLPDTFASKQAATQDPYADASIGNVTGSNSVNVFLGLGLPWSVGAIYWAIQGRTEEWQARYSSTANFETFNTGGGKFVVLGGDLGYSVIIFTCGALLAILILYIRRKLFGGELGGPTVPKYITVVILVSLWLVYLALSAAKTLSSVGPCD</sequence>
<keyword evidence="4 7" id="KW-1133">Transmembrane helix</keyword>
<feature type="transmembrane region" description="Helical" evidence="7">
    <location>
        <begin position="54"/>
        <end position="73"/>
    </location>
</feature>
<evidence type="ECO:0000256" key="3">
    <source>
        <dbReference type="ARBA" id="ARBA00022692"/>
    </source>
</evidence>
<dbReference type="InterPro" id="IPR051171">
    <property type="entry name" value="CaCA"/>
</dbReference>
<dbReference type="EMBL" id="CAJNNV010025636">
    <property type="protein sequence ID" value="CAE8615444.1"/>
    <property type="molecule type" value="Genomic_DNA"/>
</dbReference>
<dbReference type="PANTHER" id="PTHR11878:SF65">
    <property type="entry name" value="NA_CA-EXCHANGE PROTEIN, ISOFORM G"/>
    <property type="match status" value="1"/>
</dbReference>
<feature type="non-terminal residue" evidence="9">
    <location>
        <position position="1"/>
    </location>
</feature>
<feature type="transmembrane region" description="Helical" evidence="7">
    <location>
        <begin position="107"/>
        <end position="128"/>
    </location>
</feature>
<reference evidence="9" key="1">
    <citation type="submission" date="2021-02" db="EMBL/GenBank/DDBJ databases">
        <authorList>
            <person name="Dougan E. K."/>
            <person name="Rhodes N."/>
            <person name="Thang M."/>
            <person name="Chan C."/>
        </authorList>
    </citation>
    <scope>NUCLEOTIDE SEQUENCE</scope>
</reference>